<organism evidence="1 2">
    <name type="scientific">Paramecium primaurelia</name>
    <dbReference type="NCBI Taxonomy" id="5886"/>
    <lineage>
        <taxon>Eukaryota</taxon>
        <taxon>Sar</taxon>
        <taxon>Alveolata</taxon>
        <taxon>Ciliophora</taxon>
        <taxon>Intramacronucleata</taxon>
        <taxon>Oligohymenophorea</taxon>
        <taxon>Peniculida</taxon>
        <taxon>Parameciidae</taxon>
        <taxon>Paramecium</taxon>
    </lineage>
</organism>
<gene>
    <name evidence="1" type="ORF">PPRIM_AZ9-3.1.T1540048</name>
</gene>
<sequence length="64" mass="8037">MLYNLQIERKEINQDYQYEWVIRNADFINIEKRNSYADNTEQSQNRDQEMEYRILRILTETLYI</sequence>
<accession>A0A8S1QCA4</accession>
<comment type="caution">
    <text evidence="1">The sequence shown here is derived from an EMBL/GenBank/DDBJ whole genome shotgun (WGS) entry which is preliminary data.</text>
</comment>
<name>A0A8S1QCA4_PARPR</name>
<evidence type="ECO:0000313" key="1">
    <source>
        <dbReference type="EMBL" id="CAD8113126.1"/>
    </source>
</evidence>
<dbReference type="AlphaFoldDB" id="A0A8S1QCA4"/>
<keyword evidence="2" id="KW-1185">Reference proteome</keyword>
<evidence type="ECO:0000313" key="2">
    <source>
        <dbReference type="Proteomes" id="UP000688137"/>
    </source>
</evidence>
<protein>
    <submittedName>
        <fullName evidence="1">Uncharacterized protein</fullName>
    </submittedName>
</protein>
<dbReference type="Proteomes" id="UP000688137">
    <property type="component" value="Unassembled WGS sequence"/>
</dbReference>
<reference evidence="1" key="1">
    <citation type="submission" date="2021-01" db="EMBL/GenBank/DDBJ databases">
        <authorList>
            <consortium name="Genoscope - CEA"/>
            <person name="William W."/>
        </authorList>
    </citation>
    <scope>NUCLEOTIDE SEQUENCE</scope>
</reference>
<dbReference type="EMBL" id="CAJJDM010000159">
    <property type="protein sequence ID" value="CAD8113126.1"/>
    <property type="molecule type" value="Genomic_DNA"/>
</dbReference>
<proteinExistence type="predicted"/>